<dbReference type="AlphaFoldDB" id="A7F9J1"/>
<evidence type="ECO:0000256" key="1">
    <source>
        <dbReference type="SAM" id="MobiDB-lite"/>
    </source>
</evidence>
<sequence>MLDPPLTENDPGPPKHNGQKPSLLKEEEERESEQERSWK</sequence>
<dbReference type="KEGG" id="ssl:SS1G_14272"/>
<proteinExistence type="predicted"/>
<dbReference type="RefSeq" id="XP_001584817.1">
    <property type="nucleotide sequence ID" value="XM_001584767.1"/>
</dbReference>
<name>A7F9J1_SCLS1</name>
<evidence type="ECO:0000313" key="3">
    <source>
        <dbReference type="Proteomes" id="UP000001312"/>
    </source>
</evidence>
<evidence type="ECO:0000313" key="2">
    <source>
        <dbReference type="EMBL" id="EDO00402.1"/>
    </source>
</evidence>
<feature type="region of interest" description="Disordered" evidence="1">
    <location>
        <begin position="1"/>
        <end position="39"/>
    </location>
</feature>
<keyword evidence="3" id="KW-1185">Reference proteome</keyword>
<dbReference type="Proteomes" id="UP000001312">
    <property type="component" value="Unassembled WGS sequence"/>
</dbReference>
<feature type="compositionally biased region" description="Basic and acidic residues" evidence="1">
    <location>
        <begin position="23"/>
        <end position="39"/>
    </location>
</feature>
<dbReference type="EMBL" id="CH476651">
    <property type="protein sequence ID" value="EDO00402.1"/>
    <property type="molecule type" value="Genomic_DNA"/>
</dbReference>
<gene>
    <name evidence="2" type="ORF">SS1G_14272</name>
</gene>
<protein>
    <submittedName>
        <fullName evidence="2">Uncharacterized protein</fullName>
    </submittedName>
</protein>
<dbReference type="GeneID" id="5480862"/>
<dbReference type="InParanoid" id="A7F9J1"/>
<accession>A7F9J1</accession>
<organism evidence="2 3">
    <name type="scientific">Sclerotinia sclerotiorum (strain ATCC 18683 / 1980 / Ss-1)</name>
    <name type="common">White mold</name>
    <name type="synonym">Whetzelinia sclerotiorum</name>
    <dbReference type="NCBI Taxonomy" id="665079"/>
    <lineage>
        <taxon>Eukaryota</taxon>
        <taxon>Fungi</taxon>
        <taxon>Dikarya</taxon>
        <taxon>Ascomycota</taxon>
        <taxon>Pezizomycotina</taxon>
        <taxon>Leotiomycetes</taxon>
        <taxon>Helotiales</taxon>
        <taxon>Sclerotiniaceae</taxon>
        <taxon>Sclerotinia</taxon>
    </lineage>
</organism>
<dbReference type="HOGENOM" id="CLU_3320297_0_0_1"/>
<reference evidence="3" key="1">
    <citation type="journal article" date="2011" name="PLoS Genet.">
        <title>Genomic analysis of the necrotrophic fungal pathogens Sclerotinia sclerotiorum and Botrytis cinerea.</title>
        <authorList>
            <person name="Amselem J."/>
            <person name="Cuomo C.A."/>
            <person name="van Kan J.A."/>
            <person name="Viaud M."/>
            <person name="Benito E.P."/>
            <person name="Couloux A."/>
            <person name="Coutinho P.M."/>
            <person name="de Vries R.P."/>
            <person name="Dyer P.S."/>
            <person name="Fillinger S."/>
            <person name="Fournier E."/>
            <person name="Gout L."/>
            <person name="Hahn M."/>
            <person name="Kohn L."/>
            <person name="Lapalu N."/>
            <person name="Plummer K.M."/>
            <person name="Pradier J.M."/>
            <person name="Quevillon E."/>
            <person name="Sharon A."/>
            <person name="Simon A."/>
            <person name="ten Have A."/>
            <person name="Tudzynski B."/>
            <person name="Tudzynski P."/>
            <person name="Wincker P."/>
            <person name="Andrew M."/>
            <person name="Anthouard V."/>
            <person name="Beever R.E."/>
            <person name="Beffa R."/>
            <person name="Benoit I."/>
            <person name="Bouzid O."/>
            <person name="Brault B."/>
            <person name="Chen Z."/>
            <person name="Choquer M."/>
            <person name="Collemare J."/>
            <person name="Cotton P."/>
            <person name="Danchin E.G."/>
            <person name="Da Silva C."/>
            <person name="Gautier A."/>
            <person name="Giraud C."/>
            <person name="Giraud T."/>
            <person name="Gonzalez C."/>
            <person name="Grossetete S."/>
            <person name="Guldener U."/>
            <person name="Henrissat B."/>
            <person name="Howlett B.J."/>
            <person name="Kodira C."/>
            <person name="Kretschmer M."/>
            <person name="Lappartient A."/>
            <person name="Leroch M."/>
            <person name="Levis C."/>
            <person name="Mauceli E."/>
            <person name="Neuveglise C."/>
            <person name="Oeser B."/>
            <person name="Pearson M."/>
            <person name="Poulain J."/>
            <person name="Poussereau N."/>
            <person name="Quesneville H."/>
            <person name="Rascle C."/>
            <person name="Schumacher J."/>
            <person name="Segurens B."/>
            <person name="Sexton A."/>
            <person name="Silva E."/>
            <person name="Sirven C."/>
            <person name="Soanes D.M."/>
            <person name="Talbot N.J."/>
            <person name="Templeton M."/>
            <person name="Yandava C."/>
            <person name="Yarden O."/>
            <person name="Zeng Q."/>
            <person name="Rollins J.A."/>
            <person name="Lebrun M.H."/>
            <person name="Dickman M."/>
        </authorList>
    </citation>
    <scope>NUCLEOTIDE SEQUENCE [LARGE SCALE GENOMIC DNA]</scope>
    <source>
        <strain evidence="3">ATCC 18683 / 1980 / Ss-1</strain>
    </source>
</reference>